<proteinExistence type="predicted"/>
<feature type="coiled-coil region" evidence="1">
    <location>
        <begin position="76"/>
        <end position="103"/>
    </location>
</feature>
<evidence type="ECO:0000256" key="1">
    <source>
        <dbReference type="SAM" id="Coils"/>
    </source>
</evidence>
<sequence>MCLYRKAFYRCGHVLRKNIVAQYCREGPRNQGHRAHERSYAIVDSFCIELAEDCDTCASIHALEQKVWALNGKFQYPEHQNKLKKHKRELTAMKVQLSRQRKMGNFRTKQQIEKGELLQGYNKFSIIFKLEKAR</sequence>
<evidence type="ECO:0000313" key="3">
    <source>
        <dbReference type="Proteomes" id="UP000475325"/>
    </source>
</evidence>
<gene>
    <name evidence="2" type="ORF">TWF102_000201</name>
</gene>
<name>A0A7C8JGZ1_ORBOL</name>
<protein>
    <submittedName>
        <fullName evidence="2">Uncharacterized protein</fullName>
    </submittedName>
</protein>
<reference evidence="2 3" key="1">
    <citation type="submission" date="2019-06" db="EMBL/GenBank/DDBJ databases">
        <authorList>
            <person name="Palmer J.M."/>
        </authorList>
    </citation>
    <scope>NUCLEOTIDE SEQUENCE [LARGE SCALE GENOMIC DNA]</scope>
    <source>
        <strain evidence="2 3">TWF102</strain>
    </source>
</reference>
<organism evidence="2 3">
    <name type="scientific">Orbilia oligospora</name>
    <name type="common">Nematode-trapping fungus</name>
    <name type="synonym">Arthrobotrys oligospora</name>
    <dbReference type="NCBI Taxonomy" id="2813651"/>
    <lineage>
        <taxon>Eukaryota</taxon>
        <taxon>Fungi</taxon>
        <taxon>Dikarya</taxon>
        <taxon>Ascomycota</taxon>
        <taxon>Pezizomycotina</taxon>
        <taxon>Orbiliomycetes</taxon>
        <taxon>Orbiliales</taxon>
        <taxon>Orbiliaceae</taxon>
        <taxon>Orbilia</taxon>
    </lineage>
</organism>
<comment type="caution">
    <text evidence="2">The sequence shown here is derived from an EMBL/GenBank/DDBJ whole genome shotgun (WGS) entry which is preliminary data.</text>
</comment>
<dbReference type="Proteomes" id="UP000475325">
    <property type="component" value="Unassembled WGS sequence"/>
</dbReference>
<keyword evidence="1" id="KW-0175">Coiled coil</keyword>
<accession>A0A7C8JGZ1</accession>
<dbReference type="EMBL" id="WIQW01000001">
    <property type="protein sequence ID" value="KAF3113545.1"/>
    <property type="molecule type" value="Genomic_DNA"/>
</dbReference>
<dbReference type="AlphaFoldDB" id="A0A7C8JGZ1"/>
<evidence type="ECO:0000313" key="2">
    <source>
        <dbReference type="EMBL" id="KAF3113545.1"/>
    </source>
</evidence>